<protein>
    <submittedName>
        <fullName evidence="2">Uncharacterized protein</fullName>
    </submittedName>
</protein>
<feature type="region of interest" description="Disordered" evidence="1">
    <location>
        <begin position="1"/>
        <end position="46"/>
    </location>
</feature>
<name>A0A439DV67_9MYCO</name>
<dbReference type="Proteomes" id="UP000287177">
    <property type="component" value="Unassembled WGS sequence"/>
</dbReference>
<gene>
    <name evidence="2" type="ORF">MELE44368_02975</name>
</gene>
<evidence type="ECO:0000256" key="1">
    <source>
        <dbReference type="SAM" id="MobiDB-lite"/>
    </source>
</evidence>
<keyword evidence="3" id="KW-1185">Reference proteome</keyword>
<organism evidence="2 3">
    <name type="scientific">Mycolicibacterium elephantis DSM 44368</name>
    <dbReference type="NCBI Taxonomy" id="1335622"/>
    <lineage>
        <taxon>Bacteria</taxon>
        <taxon>Bacillati</taxon>
        <taxon>Actinomycetota</taxon>
        <taxon>Actinomycetes</taxon>
        <taxon>Mycobacteriales</taxon>
        <taxon>Mycobacteriaceae</taxon>
        <taxon>Mycolicibacterium</taxon>
    </lineage>
</organism>
<reference evidence="2 3" key="1">
    <citation type="submission" date="2013-06" db="EMBL/GenBank/DDBJ databases">
        <title>The draft sequence of the Mycobacterium elephantis genome.</title>
        <authorList>
            <person name="Pettersson F.B."/>
            <person name="Das S."/>
            <person name="Dasgupta S."/>
            <person name="Bhattacharya A."/>
            <person name="Kirsebom L.A."/>
        </authorList>
    </citation>
    <scope>NUCLEOTIDE SEQUENCE [LARGE SCALE GENOMIC DNA]</scope>
    <source>
        <strain evidence="2 3">DSM 44368</strain>
    </source>
</reference>
<dbReference type="EMBL" id="ATDN01000012">
    <property type="protein sequence ID" value="RWA20931.1"/>
    <property type="molecule type" value="Genomic_DNA"/>
</dbReference>
<evidence type="ECO:0000313" key="2">
    <source>
        <dbReference type="EMBL" id="RWA20931.1"/>
    </source>
</evidence>
<comment type="caution">
    <text evidence="2">The sequence shown here is derived from an EMBL/GenBank/DDBJ whole genome shotgun (WGS) entry which is preliminary data.</text>
</comment>
<sequence>MKSSELFSHLDKAEPTSNTSRSDEPVKNPVFSDQPHRKSFVTSRHS</sequence>
<evidence type="ECO:0000313" key="3">
    <source>
        <dbReference type="Proteomes" id="UP000287177"/>
    </source>
</evidence>
<dbReference type="AlphaFoldDB" id="A0A439DV67"/>
<proteinExistence type="predicted"/>
<accession>A0A439DV67</accession>